<dbReference type="NCBIfam" id="TIGR04056">
    <property type="entry name" value="OMP_RagA_SusC"/>
    <property type="match status" value="1"/>
</dbReference>
<dbReference type="Gene3D" id="2.170.130.10">
    <property type="entry name" value="TonB-dependent receptor, plug domain"/>
    <property type="match status" value="1"/>
</dbReference>
<evidence type="ECO:0000256" key="6">
    <source>
        <dbReference type="ARBA" id="ARBA00023237"/>
    </source>
</evidence>
<dbReference type="InterPro" id="IPR008969">
    <property type="entry name" value="CarboxyPept-like_regulatory"/>
</dbReference>
<dbReference type="Gene3D" id="2.40.170.20">
    <property type="entry name" value="TonB-dependent receptor, beta-barrel domain"/>
    <property type="match status" value="1"/>
</dbReference>
<evidence type="ECO:0000313" key="10">
    <source>
        <dbReference type="EMBL" id="MEN7547503.1"/>
    </source>
</evidence>
<feature type="domain" description="TonB-dependent receptor plug" evidence="9">
    <location>
        <begin position="154"/>
        <end position="275"/>
    </location>
</feature>
<dbReference type="Pfam" id="PF07715">
    <property type="entry name" value="Plug"/>
    <property type="match status" value="1"/>
</dbReference>
<comment type="similarity">
    <text evidence="7">Belongs to the TonB-dependent receptor family.</text>
</comment>
<dbReference type="EMBL" id="JBDKWZ010000003">
    <property type="protein sequence ID" value="MEN7547503.1"/>
    <property type="molecule type" value="Genomic_DNA"/>
</dbReference>
<evidence type="ECO:0000256" key="5">
    <source>
        <dbReference type="ARBA" id="ARBA00023136"/>
    </source>
</evidence>
<organism evidence="10 11">
    <name type="scientific">Rapidithrix thailandica</name>
    <dbReference type="NCBI Taxonomy" id="413964"/>
    <lineage>
        <taxon>Bacteria</taxon>
        <taxon>Pseudomonadati</taxon>
        <taxon>Bacteroidota</taxon>
        <taxon>Cytophagia</taxon>
        <taxon>Cytophagales</taxon>
        <taxon>Flammeovirgaceae</taxon>
        <taxon>Rapidithrix</taxon>
    </lineage>
</organism>
<keyword evidence="8" id="KW-0732">Signal</keyword>
<dbReference type="InterPro" id="IPR036942">
    <property type="entry name" value="Beta-barrel_TonB_sf"/>
</dbReference>
<feature type="chain" id="PRO_5043701516" evidence="8">
    <location>
        <begin position="21"/>
        <end position="1105"/>
    </location>
</feature>
<sequence>MRKFLSLWIGCLLLSPLMYGQQLLVSDPPPISNNHETLSSSTVERVSHFKHSSSTVYQDIVVSGKVTSSDEGTPLPGVSIIVKGSTRGTATNQDGQYTLQVPNSDAILVFSYIGYKPQETTVGNRSMINVALQPSLTELTEVVVTALGIEKEQKRVGYAITEVEGKEVALAREPSFINALAGKVSGVVIQSPSNGVGSSTRVIIRGNASFGNNQPLYVVDGIPIDNTQRGEAGAFGGTDGGDGLLAINPDDIESISVLKGISAAALYGNRAQNGVILITTKKGRAGQGIGITFNSNTVLEDIRSYDQDDLQTIYGGGFGNQALPPDDGIFGANSGWAWGARIDTLDSFTDPIDGVEKPYVLQSVEDNFDRFFETGISTTNSLAISGGNETSTYRVSLTNTNNDTPFPGRSRLERYNILVRGTSEFGKKLFVDFKVDASRTIRKGKQLLNGDARGAFGQVFFRMANTTNIELLKEKDENGDFLFIGSFGLNNPYVAIEKVKADDTRDRIIGSLSLKYDFTDWLYVQLTGGIDKSYIDDLFVVFPNNVINTTGQISNTRDEIEEDNLIGLLSFNKDIGSEFDLSITGGVQHRQYKRARLGFSGDQFVTEDLLDPSNVTVRSTFAPNEQSETNSVFGSAQIGFRDYLFLELTGRNDWSSSLSSIREGAFDNSLFYPSVNFSFIVTELFDLFPDILSFGKLRASWGQVGSDVLPHRTDLTFNITPSVNSLPGASISGSVLPPANIKPETTTEVEIGADLRFFNDRAGIDFAWYRKKTEDFLLPSNVSVTTGFSQVFLNAGSMINRGFEVLLRGTPLQNVSGFSWDVSLNWSRNINEVDELSEELRETGIALAGPVQAQIGYPFASLFGTPLRRDPQGRIVYQPIDTDGDGTSDAVTYVDGQVKYDANGQPIKDENGATIVNDNVFLGNGNPDWTAGLTNTVSYKGITLSVLLDAQYGSEVTSFSYRLASALGMTAVTAVGRDRQFIPQGVINTGTEEAPQFETNTLPFSPEDTYLDGSLSFPEELYTFDNTFVSLRQVTLGYQFPQTWLSKTPFRSVTVSLVGRNLAYLRKDAPLFDPNSSDSIGNGYGVETNSLPSSRTYGFNINIQL</sequence>
<evidence type="ECO:0000313" key="11">
    <source>
        <dbReference type="Proteomes" id="UP001403385"/>
    </source>
</evidence>
<dbReference type="InterPro" id="IPR023997">
    <property type="entry name" value="TonB-dep_OMP_SusC/RagA_CS"/>
</dbReference>
<gene>
    <name evidence="10" type="ORF">AAG747_06270</name>
</gene>
<dbReference type="InterPro" id="IPR023996">
    <property type="entry name" value="TonB-dep_OMP_SusC/RagA"/>
</dbReference>
<dbReference type="RefSeq" id="WP_346820291.1">
    <property type="nucleotide sequence ID" value="NZ_JBDKWZ010000003.1"/>
</dbReference>
<reference evidence="10 11" key="1">
    <citation type="submission" date="2024-04" db="EMBL/GenBank/DDBJ databases">
        <title>Novel genus in family Flammeovirgaceae.</title>
        <authorList>
            <person name="Nguyen T.H."/>
            <person name="Vuong T.Q."/>
            <person name="Le H."/>
            <person name="Kim S.-G."/>
        </authorList>
    </citation>
    <scope>NUCLEOTIDE SEQUENCE [LARGE SCALE GENOMIC DNA]</scope>
    <source>
        <strain evidence="10 11">JCM 23209</strain>
    </source>
</reference>
<dbReference type="InterPro" id="IPR012910">
    <property type="entry name" value="Plug_dom"/>
</dbReference>
<evidence type="ECO:0000256" key="8">
    <source>
        <dbReference type="SAM" id="SignalP"/>
    </source>
</evidence>
<evidence type="ECO:0000256" key="1">
    <source>
        <dbReference type="ARBA" id="ARBA00004571"/>
    </source>
</evidence>
<protein>
    <submittedName>
        <fullName evidence="10">SusC/RagA family TonB-linked outer membrane protein</fullName>
    </submittedName>
</protein>
<keyword evidence="5 7" id="KW-0472">Membrane</keyword>
<proteinExistence type="inferred from homology"/>
<keyword evidence="3 7" id="KW-1134">Transmembrane beta strand</keyword>
<keyword evidence="4 7" id="KW-0812">Transmembrane</keyword>
<dbReference type="GO" id="GO:0009279">
    <property type="term" value="C:cell outer membrane"/>
    <property type="evidence" value="ECO:0007669"/>
    <property type="project" value="UniProtKB-SubCell"/>
</dbReference>
<dbReference type="Proteomes" id="UP001403385">
    <property type="component" value="Unassembled WGS sequence"/>
</dbReference>
<evidence type="ECO:0000259" key="9">
    <source>
        <dbReference type="Pfam" id="PF07715"/>
    </source>
</evidence>
<dbReference type="Gene3D" id="2.60.40.1120">
    <property type="entry name" value="Carboxypeptidase-like, regulatory domain"/>
    <property type="match status" value="1"/>
</dbReference>
<dbReference type="InterPro" id="IPR037066">
    <property type="entry name" value="Plug_dom_sf"/>
</dbReference>
<keyword evidence="6 7" id="KW-0998">Cell outer membrane</keyword>
<evidence type="ECO:0000256" key="4">
    <source>
        <dbReference type="ARBA" id="ARBA00022692"/>
    </source>
</evidence>
<name>A0AAW9S848_9BACT</name>
<evidence type="ECO:0000256" key="2">
    <source>
        <dbReference type="ARBA" id="ARBA00022448"/>
    </source>
</evidence>
<dbReference type="NCBIfam" id="TIGR04057">
    <property type="entry name" value="SusC_RagA_signa"/>
    <property type="match status" value="1"/>
</dbReference>
<accession>A0AAW9S848</accession>
<dbReference type="Pfam" id="PF13715">
    <property type="entry name" value="CarbopepD_reg_2"/>
    <property type="match status" value="1"/>
</dbReference>
<keyword evidence="11" id="KW-1185">Reference proteome</keyword>
<dbReference type="PROSITE" id="PS52016">
    <property type="entry name" value="TONB_DEPENDENT_REC_3"/>
    <property type="match status" value="1"/>
</dbReference>
<evidence type="ECO:0000256" key="7">
    <source>
        <dbReference type="PROSITE-ProRule" id="PRU01360"/>
    </source>
</evidence>
<dbReference type="SUPFAM" id="SSF56935">
    <property type="entry name" value="Porins"/>
    <property type="match status" value="1"/>
</dbReference>
<comment type="caution">
    <text evidence="10">The sequence shown here is derived from an EMBL/GenBank/DDBJ whole genome shotgun (WGS) entry which is preliminary data.</text>
</comment>
<keyword evidence="2 7" id="KW-0813">Transport</keyword>
<dbReference type="SUPFAM" id="SSF49464">
    <property type="entry name" value="Carboxypeptidase regulatory domain-like"/>
    <property type="match status" value="1"/>
</dbReference>
<dbReference type="InterPro" id="IPR039426">
    <property type="entry name" value="TonB-dep_rcpt-like"/>
</dbReference>
<feature type="signal peptide" evidence="8">
    <location>
        <begin position="1"/>
        <end position="20"/>
    </location>
</feature>
<dbReference type="AlphaFoldDB" id="A0AAW9S848"/>
<comment type="subcellular location">
    <subcellularLocation>
        <location evidence="1 7">Cell outer membrane</location>
        <topology evidence="1 7">Multi-pass membrane protein</topology>
    </subcellularLocation>
</comment>
<evidence type="ECO:0000256" key="3">
    <source>
        <dbReference type="ARBA" id="ARBA00022452"/>
    </source>
</evidence>